<feature type="domain" description="ParB-like N-terminal" evidence="3">
    <location>
        <begin position="76"/>
        <end position="165"/>
    </location>
</feature>
<dbReference type="InterPro" id="IPR036086">
    <property type="entry name" value="ParB/Sulfiredoxin_sf"/>
</dbReference>
<dbReference type="PANTHER" id="PTHR33375:SF1">
    <property type="entry name" value="CHROMOSOME-PARTITIONING PROTEIN PARB-RELATED"/>
    <property type="match status" value="1"/>
</dbReference>
<dbReference type="SMART" id="SM00470">
    <property type="entry name" value="ParB"/>
    <property type="match status" value="1"/>
</dbReference>
<dbReference type="Gene3D" id="3.90.1530.30">
    <property type="match status" value="1"/>
</dbReference>
<dbReference type="InterPro" id="IPR004437">
    <property type="entry name" value="ParB/RepB/Spo0J"/>
</dbReference>
<dbReference type="PANTHER" id="PTHR33375">
    <property type="entry name" value="CHROMOSOME-PARTITIONING PROTEIN PARB-RELATED"/>
    <property type="match status" value="1"/>
</dbReference>
<evidence type="ECO:0000313" key="4">
    <source>
        <dbReference type="EMBL" id="CAG9184238.1"/>
    </source>
</evidence>
<dbReference type="EMBL" id="CAJZAG010000012">
    <property type="protein sequence ID" value="CAG9184238.1"/>
    <property type="molecule type" value="Genomic_DNA"/>
</dbReference>
<evidence type="ECO:0000256" key="1">
    <source>
        <dbReference type="ARBA" id="ARBA00006295"/>
    </source>
</evidence>
<dbReference type="InterPro" id="IPR050336">
    <property type="entry name" value="Chromosome_partition/occlusion"/>
</dbReference>
<dbReference type="SUPFAM" id="SSF109709">
    <property type="entry name" value="KorB DNA-binding domain-like"/>
    <property type="match status" value="1"/>
</dbReference>
<dbReference type="Pfam" id="PF02195">
    <property type="entry name" value="ParB_N"/>
    <property type="match status" value="1"/>
</dbReference>
<dbReference type="Gene3D" id="1.10.10.2830">
    <property type="match status" value="1"/>
</dbReference>
<comment type="similarity">
    <text evidence="1">Belongs to the ParB family.</text>
</comment>
<accession>A0ABM8XV26</accession>
<comment type="caution">
    <text evidence="4">The sequence shown here is derived from an EMBL/GenBank/DDBJ whole genome shotgun (WGS) entry which is preliminary data.</text>
</comment>
<dbReference type="InterPro" id="IPR003115">
    <property type="entry name" value="ParB_N"/>
</dbReference>
<evidence type="ECO:0000256" key="2">
    <source>
        <dbReference type="SAM" id="Coils"/>
    </source>
</evidence>
<gene>
    <name evidence="4" type="primary">noc_2</name>
    <name evidence="4" type="ORF">LMG32289_05565</name>
</gene>
<sequence length="336" mass="36230">MANGLKKRFASAAASIKVTPEDIAAADAAPPSAPRTAPGQMMVMQGALQNAEADIERLQAQLKATTAQLENVKASMHISLDSIDEVEGRRRKLTPEEYGELKENLGRHPLGQPITVRRKANGRYELVAGHNRTAVFRDLGRTSIPAFVIEVADDQVEMVAFLSNLLSPALSDFEKYWNFKKLALISGLTHAAIADSTGISRPHVTRIMQFDGLPEAALNLLSQKPARLGANAALKLAKLAQEGHEANVTEAVKKLVADDSVTQEQAVALAAPKDTKNAPTAAPAETVRFGKQKFCDISIRNKVIGVRFAKSVSDDDAAAWAKKFAEFMKAELAKNA</sequence>
<keyword evidence="2" id="KW-0175">Coiled coil</keyword>
<dbReference type="RefSeq" id="WP_223994223.1">
    <property type="nucleotide sequence ID" value="NZ_CAJZAG010000012.1"/>
</dbReference>
<evidence type="ECO:0000259" key="3">
    <source>
        <dbReference type="SMART" id="SM00470"/>
    </source>
</evidence>
<dbReference type="NCBIfam" id="TIGR00180">
    <property type="entry name" value="parB_part"/>
    <property type="match status" value="1"/>
</dbReference>
<feature type="coiled-coil region" evidence="2">
    <location>
        <begin position="41"/>
        <end position="75"/>
    </location>
</feature>
<evidence type="ECO:0000313" key="5">
    <source>
        <dbReference type="Proteomes" id="UP000706525"/>
    </source>
</evidence>
<dbReference type="Proteomes" id="UP000706525">
    <property type="component" value="Unassembled WGS sequence"/>
</dbReference>
<dbReference type="SUPFAM" id="SSF110849">
    <property type="entry name" value="ParB/Sulfiredoxin"/>
    <property type="match status" value="1"/>
</dbReference>
<proteinExistence type="inferred from homology"/>
<organism evidence="4 5">
    <name type="scientific">Cupriavidus pampae</name>
    <dbReference type="NCBI Taxonomy" id="659251"/>
    <lineage>
        <taxon>Bacteria</taxon>
        <taxon>Pseudomonadati</taxon>
        <taxon>Pseudomonadota</taxon>
        <taxon>Betaproteobacteria</taxon>
        <taxon>Burkholderiales</taxon>
        <taxon>Burkholderiaceae</taxon>
        <taxon>Cupriavidus</taxon>
    </lineage>
</organism>
<protein>
    <submittedName>
        <fullName evidence="4">Nucleoid occlusion protein</fullName>
    </submittedName>
</protein>
<keyword evidence="5" id="KW-1185">Reference proteome</keyword>
<reference evidence="4 5" key="1">
    <citation type="submission" date="2021-08" db="EMBL/GenBank/DDBJ databases">
        <authorList>
            <person name="Peeters C."/>
        </authorList>
    </citation>
    <scope>NUCLEOTIDE SEQUENCE [LARGE SCALE GENOMIC DNA]</scope>
    <source>
        <strain evidence="4 5">LMG 32289</strain>
    </source>
</reference>
<name>A0ABM8XV26_9BURK</name>